<gene>
    <name evidence="1" type="ORF">SAMN03080606_03282</name>
</gene>
<proteinExistence type="predicted"/>
<protein>
    <submittedName>
        <fullName evidence="1">Predicted amidohydrolase</fullName>
    </submittedName>
</protein>
<reference evidence="1 2" key="1">
    <citation type="submission" date="2016-10" db="EMBL/GenBank/DDBJ databases">
        <authorList>
            <person name="de Groot N.N."/>
        </authorList>
    </citation>
    <scope>NUCLEOTIDE SEQUENCE [LARGE SCALE GENOMIC DNA]</scope>
    <source>
        <strain evidence="1 2">DSM 18978</strain>
    </source>
</reference>
<dbReference type="InterPro" id="IPR036526">
    <property type="entry name" value="C-N_Hydrolase_sf"/>
</dbReference>
<dbReference type="AlphaFoldDB" id="A0A1G5K920"/>
<keyword evidence="2" id="KW-1185">Reference proteome</keyword>
<accession>A0A1G5K920</accession>
<evidence type="ECO:0000313" key="2">
    <source>
        <dbReference type="Proteomes" id="UP000198636"/>
    </source>
</evidence>
<dbReference type="OrthoDB" id="9811121at2"/>
<dbReference type="EMBL" id="FMUS01000024">
    <property type="protein sequence ID" value="SCY96520.1"/>
    <property type="molecule type" value="Genomic_DNA"/>
</dbReference>
<dbReference type="Gene3D" id="3.60.110.10">
    <property type="entry name" value="Carbon-nitrogen hydrolase"/>
    <property type="match status" value="1"/>
</dbReference>
<name>A0A1G5K920_9FIRM</name>
<dbReference type="SUPFAM" id="SSF56317">
    <property type="entry name" value="Carbon-nitrogen hydrolase"/>
    <property type="match status" value="1"/>
</dbReference>
<sequence>MKISVLQPKIIRGDIDYNGKVIQDLIRGSRGELLILPEYSLTGSLVLDVNADINSWVTKSNLAKSQLEIPKNKQVLINTLIKLDNHIYNVCELLPSNNIQFKLFPDEQELNAGITPGKEQKVFELSNKKFKTIICTDLRYINEISTDNLDFLFFIFHFTDHNFEKAMQDVKNISIERKIPIIISSLVSDKNIGFSSYVNQNTIVSLSGFEGIIEIEID</sequence>
<dbReference type="STRING" id="1120976.SAMN03080606_03282"/>
<dbReference type="RefSeq" id="WP_091545676.1">
    <property type="nucleotide sequence ID" value="NZ_FMUS01000024.1"/>
</dbReference>
<dbReference type="Proteomes" id="UP000198636">
    <property type="component" value="Unassembled WGS sequence"/>
</dbReference>
<keyword evidence="1" id="KW-0378">Hydrolase</keyword>
<dbReference type="GO" id="GO:0016787">
    <property type="term" value="F:hydrolase activity"/>
    <property type="evidence" value="ECO:0007669"/>
    <property type="project" value="UniProtKB-KW"/>
</dbReference>
<organism evidence="1 2">
    <name type="scientific">Alkaliphilus peptidifermentans DSM 18978</name>
    <dbReference type="NCBI Taxonomy" id="1120976"/>
    <lineage>
        <taxon>Bacteria</taxon>
        <taxon>Bacillati</taxon>
        <taxon>Bacillota</taxon>
        <taxon>Clostridia</taxon>
        <taxon>Peptostreptococcales</taxon>
        <taxon>Natronincolaceae</taxon>
        <taxon>Alkaliphilus</taxon>
    </lineage>
</organism>
<evidence type="ECO:0000313" key="1">
    <source>
        <dbReference type="EMBL" id="SCY96520.1"/>
    </source>
</evidence>